<dbReference type="EMBL" id="QXGB01000515">
    <property type="protein sequence ID" value="KAE9212178.1"/>
    <property type="molecule type" value="Genomic_DNA"/>
</dbReference>
<feature type="compositionally biased region" description="Polar residues" evidence="1">
    <location>
        <begin position="115"/>
        <end position="128"/>
    </location>
</feature>
<comment type="caution">
    <text evidence="2">The sequence shown here is derived from an EMBL/GenBank/DDBJ whole genome shotgun (WGS) entry which is preliminary data.</text>
</comment>
<gene>
    <name evidence="2" type="ORF">PF005_g10713</name>
</gene>
<protein>
    <submittedName>
        <fullName evidence="2">Uncharacterized protein</fullName>
    </submittedName>
</protein>
<name>A0A6A3Y4U5_9STRA</name>
<reference evidence="2 3" key="1">
    <citation type="submission" date="2018-08" db="EMBL/GenBank/DDBJ databases">
        <title>Genomic investigation of the strawberry pathogen Phytophthora fragariae indicates pathogenicity is determined by transcriptional variation in three key races.</title>
        <authorList>
            <person name="Adams T.M."/>
            <person name="Armitage A.D."/>
            <person name="Sobczyk M.K."/>
            <person name="Bates H.J."/>
            <person name="Dunwell J.M."/>
            <person name="Nellist C.F."/>
            <person name="Harrison R.J."/>
        </authorList>
    </citation>
    <scope>NUCLEOTIDE SEQUENCE [LARGE SCALE GENOMIC DNA]</scope>
    <source>
        <strain evidence="2 3">NOV-27</strain>
    </source>
</reference>
<proteinExistence type="predicted"/>
<dbReference type="AlphaFoldDB" id="A0A6A3Y4U5"/>
<feature type="region of interest" description="Disordered" evidence="1">
    <location>
        <begin position="108"/>
        <end position="135"/>
    </location>
</feature>
<accession>A0A6A3Y4U5</accession>
<evidence type="ECO:0000313" key="2">
    <source>
        <dbReference type="EMBL" id="KAE9212178.1"/>
    </source>
</evidence>
<dbReference type="Proteomes" id="UP000433483">
    <property type="component" value="Unassembled WGS sequence"/>
</dbReference>
<keyword evidence="3" id="KW-1185">Reference proteome</keyword>
<evidence type="ECO:0000313" key="3">
    <source>
        <dbReference type="Proteomes" id="UP000433483"/>
    </source>
</evidence>
<evidence type="ECO:0000256" key="1">
    <source>
        <dbReference type="SAM" id="MobiDB-lite"/>
    </source>
</evidence>
<dbReference type="OrthoDB" id="121137at2759"/>
<sequence length="135" mass="15357">MRRICRKLGYVYVRGKKRHYLAESSASVAFRASYIKKLAKRPNKKGFPRNPEVFLDESYCNVNHVAGKTWLTADRTRYEKSGKGTRRMEQFTKAISCLDLLNTGIPHSNRKEKTTTTAISTPLNSNGGLKSCARR</sequence>
<organism evidence="2 3">
    <name type="scientific">Phytophthora fragariae</name>
    <dbReference type="NCBI Taxonomy" id="53985"/>
    <lineage>
        <taxon>Eukaryota</taxon>
        <taxon>Sar</taxon>
        <taxon>Stramenopiles</taxon>
        <taxon>Oomycota</taxon>
        <taxon>Peronosporomycetes</taxon>
        <taxon>Peronosporales</taxon>
        <taxon>Peronosporaceae</taxon>
        <taxon>Phytophthora</taxon>
    </lineage>
</organism>